<dbReference type="Proteomes" id="UP000230729">
    <property type="component" value="Unassembled WGS sequence"/>
</dbReference>
<gene>
    <name evidence="1" type="ORF">COX22_02055</name>
</gene>
<proteinExistence type="predicted"/>
<evidence type="ECO:0000313" key="1">
    <source>
        <dbReference type="EMBL" id="PIP33870.1"/>
    </source>
</evidence>
<dbReference type="AlphaFoldDB" id="A0A2G9ZMS6"/>
<evidence type="ECO:0000313" key="2">
    <source>
        <dbReference type="Proteomes" id="UP000230729"/>
    </source>
</evidence>
<comment type="caution">
    <text evidence="1">The sequence shown here is derived from an EMBL/GenBank/DDBJ whole genome shotgun (WGS) entry which is preliminary data.</text>
</comment>
<dbReference type="EMBL" id="PCSD01000043">
    <property type="protein sequence ID" value="PIP33870.1"/>
    <property type="molecule type" value="Genomic_DNA"/>
</dbReference>
<reference evidence="1 2" key="1">
    <citation type="submission" date="2017-09" db="EMBL/GenBank/DDBJ databases">
        <title>Depth-based differentiation of microbial function through sediment-hosted aquifers and enrichment of novel symbionts in the deep terrestrial subsurface.</title>
        <authorList>
            <person name="Probst A.J."/>
            <person name="Ladd B."/>
            <person name="Jarett J.K."/>
            <person name="Geller-Mcgrath D.E."/>
            <person name="Sieber C.M."/>
            <person name="Emerson J.B."/>
            <person name="Anantharaman K."/>
            <person name="Thomas B.C."/>
            <person name="Malmstrom R."/>
            <person name="Stieglmeier M."/>
            <person name="Klingl A."/>
            <person name="Woyke T."/>
            <person name="Ryan C.M."/>
            <person name="Banfield J.F."/>
        </authorList>
    </citation>
    <scope>NUCLEOTIDE SEQUENCE [LARGE SCALE GENOMIC DNA]</scope>
    <source>
        <strain evidence="1">CG23_combo_of_CG06-09_8_20_14_all_49_15</strain>
    </source>
</reference>
<name>A0A2G9ZMS6_9BACT</name>
<protein>
    <submittedName>
        <fullName evidence="1">Uncharacterized protein</fullName>
    </submittedName>
</protein>
<accession>A0A2G9ZMS6</accession>
<sequence length="145" mass="16401">MYGNEAQYDEGDWHLFASSKEVARIKQDKLAMEKLASSPVSVGQIQNEPGTIVLGEPARVYAGYAGLVVNMSRYAYVKIKIDGPEKKSYFLEPGSKLEDNLIPGQYLSSCERDGQIVGRPRIFHVTAQQHDFINKKVHWFCVYQD</sequence>
<organism evidence="1 2">
    <name type="scientific">Candidatus Falkowbacteria bacterium CG23_combo_of_CG06-09_8_20_14_all_49_15</name>
    <dbReference type="NCBI Taxonomy" id="1974572"/>
    <lineage>
        <taxon>Bacteria</taxon>
        <taxon>Candidatus Falkowiibacteriota</taxon>
    </lineage>
</organism>